<feature type="signal peptide" evidence="1">
    <location>
        <begin position="1"/>
        <end position="15"/>
    </location>
</feature>
<protein>
    <recommendedName>
        <fullName evidence="4">Lipoprotein</fullName>
    </recommendedName>
</protein>
<evidence type="ECO:0000313" key="2">
    <source>
        <dbReference type="EMBL" id="MBM5458777.1"/>
    </source>
</evidence>
<proteinExistence type="predicted"/>
<name>A0ABS2BYR4_9PSED</name>
<gene>
    <name evidence="2" type="ORF">H8F21_14510</name>
</gene>
<evidence type="ECO:0008006" key="4">
    <source>
        <dbReference type="Google" id="ProtNLM"/>
    </source>
</evidence>
<comment type="caution">
    <text evidence="2">The sequence shown here is derived from an EMBL/GenBank/DDBJ whole genome shotgun (WGS) entry which is preliminary data.</text>
</comment>
<feature type="chain" id="PRO_5046426663" description="Lipoprotein" evidence="1">
    <location>
        <begin position="16"/>
        <end position="316"/>
    </location>
</feature>
<dbReference type="PROSITE" id="PS51257">
    <property type="entry name" value="PROKAR_LIPOPROTEIN"/>
    <property type="match status" value="1"/>
</dbReference>
<accession>A0ABS2BYR4</accession>
<evidence type="ECO:0000313" key="3">
    <source>
        <dbReference type="Proteomes" id="UP000745663"/>
    </source>
</evidence>
<dbReference type="Proteomes" id="UP000745663">
    <property type="component" value="Unassembled WGS sequence"/>
</dbReference>
<keyword evidence="1" id="KW-0732">Signal</keyword>
<reference evidence="2 3" key="1">
    <citation type="submission" date="2020-08" db="EMBL/GenBank/DDBJ databases">
        <title>Description of novel Pseudomonas species.</title>
        <authorList>
            <person name="Duman M."/>
            <person name="Mulet M."/>
            <person name="Altun S."/>
            <person name="Saticioglu I.B."/>
            <person name="Lalucat J."/>
            <person name="Garcia-Valdes E."/>
        </authorList>
    </citation>
    <scope>NUCLEOTIDE SEQUENCE [LARGE SCALE GENOMIC DNA]</scope>
    <source>
        <strain evidence="2 3">P66</strain>
    </source>
</reference>
<dbReference type="RefSeq" id="WP_203584711.1">
    <property type="nucleotide sequence ID" value="NZ_JACOPV010000008.1"/>
</dbReference>
<keyword evidence="3" id="KW-1185">Reference proteome</keyword>
<organism evidence="2 3">
    <name type="scientific">Pseudomonas arcuscaelestis</name>
    <dbReference type="NCBI Taxonomy" id="2710591"/>
    <lineage>
        <taxon>Bacteria</taxon>
        <taxon>Pseudomonadati</taxon>
        <taxon>Pseudomonadota</taxon>
        <taxon>Gammaproteobacteria</taxon>
        <taxon>Pseudomonadales</taxon>
        <taxon>Pseudomonadaceae</taxon>
        <taxon>Pseudomonas</taxon>
    </lineage>
</organism>
<evidence type="ECO:0000256" key="1">
    <source>
        <dbReference type="SAM" id="SignalP"/>
    </source>
</evidence>
<sequence length="316" mass="34298">MKKLMVAALAAVALAGCGESNTPTTPSWIGGALQDTAAFRLPGSVIALKSVPDSKAPGGRAWFFDKSDWKPKGWSLWIASNVYSDYKAPGNDLALLRNGFGRADSAADRSAKDSLFIGGVSQWLKANNIDVEVNFLGYDGVPASLTASNKAYSGYWLTFRNSPCEKAFRLCIDNYFVSPAARVSGGPQLSFKDWITPYLQIGNDTTGMGQMQVINHMGGLADEASKFYDYWPTMVFLVNPDGKVTRAWLPQKSDVATVKRVQAAIVSDVGGKYKGVPLSEGNGSQQPSRQAYYGQHYIETGVSKVLETFQEIMESK</sequence>
<dbReference type="EMBL" id="JACOPV010000008">
    <property type="protein sequence ID" value="MBM5458777.1"/>
    <property type="molecule type" value="Genomic_DNA"/>
</dbReference>